<dbReference type="RefSeq" id="WP_154517275.1">
    <property type="nucleotide sequence ID" value="NZ_VUMT01000003.1"/>
</dbReference>
<evidence type="ECO:0000256" key="1">
    <source>
        <dbReference type="SAM" id="Coils"/>
    </source>
</evidence>
<dbReference type="Proteomes" id="UP000482209">
    <property type="component" value="Unassembled WGS sequence"/>
</dbReference>
<evidence type="ECO:0000313" key="3">
    <source>
        <dbReference type="Proteomes" id="UP000482209"/>
    </source>
</evidence>
<keyword evidence="3" id="KW-1185">Reference proteome</keyword>
<evidence type="ECO:0000313" key="2">
    <source>
        <dbReference type="EMBL" id="MSS62938.1"/>
    </source>
</evidence>
<accession>A0A6L5XX84</accession>
<feature type="coiled-coil region" evidence="1">
    <location>
        <begin position="23"/>
        <end position="50"/>
    </location>
</feature>
<keyword evidence="1" id="KW-0175">Coiled coil</keyword>
<dbReference type="AlphaFoldDB" id="A0A6L5XX84"/>
<proteinExistence type="predicted"/>
<dbReference type="EMBL" id="VUMT01000003">
    <property type="protein sequence ID" value="MSS62938.1"/>
    <property type="molecule type" value="Genomic_DNA"/>
</dbReference>
<gene>
    <name evidence="2" type="ORF">FYJ58_03480</name>
</gene>
<dbReference type="Gene3D" id="3.30.2320.30">
    <property type="entry name" value="ATP synthase, E subunit, C-terminal"/>
    <property type="match status" value="1"/>
</dbReference>
<comment type="caution">
    <text evidence="2">The sequence shown here is derived from an EMBL/GenBank/DDBJ whole genome shotgun (WGS) entry which is preliminary data.</text>
</comment>
<organism evidence="2 3">
    <name type="scientific">Velocimicrobium porci</name>
    <dbReference type="NCBI Taxonomy" id="2606634"/>
    <lineage>
        <taxon>Bacteria</taxon>
        <taxon>Bacillati</taxon>
        <taxon>Bacillota</taxon>
        <taxon>Clostridia</taxon>
        <taxon>Lachnospirales</taxon>
        <taxon>Lachnospiraceae</taxon>
        <taxon>Velocimicrobium</taxon>
    </lineage>
</organism>
<sequence length="188" mass="21977">MTLDEKLDLFYNSAIEDATKQSVEMIEEYKKSLESVYEEHKREANQKAELTLSTETQKLIQKKNKTLSIENLDFKRRLNEKMTELKKILFTDVQKKLEHFMNTPEYENLLVKQIVYALQFSKGNEIQIYINPTDADKKTSLEEKTGATLTVSKIDFIGGTRAVIHEKNILIDRSFLTKMEEEKDIFSL</sequence>
<name>A0A6L5XX84_9FIRM</name>
<reference evidence="2 3" key="1">
    <citation type="submission" date="2019-08" db="EMBL/GenBank/DDBJ databases">
        <title>In-depth cultivation of the pig gut microbiome towards novel bacterial diversity and tailored functional studies.</title>
        <authorList>
            <person name="Wylensek D."/>
            <person name="Hitch T.C.A."/>
            <person name="Clavel T."/>
        </authorList>
    </citation>
    <scope>NUCLEOTIDE SEQUENCE [LARGE SCALE GENOMIC DNA]</scope>
    <source>
        <strain evidence="2 3">WCA-693-APC-MOT-I</strain>
    </source>
</reference>
<protein>
    <submittedName>
        <fullName evidence="2">Uncharacterized protein</fullName>
    </submittedName>
</protein>
<dbReference type="InterPro" id="IPR038495">
    <property type="entry name" value="ATPase_E_C"/>
</dbReference>
<dbReference type="SUPFAM" id="SSF160527">
    <property type="entry name" value="V-type ATPase subunit E-like"/>
    <property type="match status" value="1"/>
</dbReference>